<dbReference type="Pfam" id="PF17935">
    <property type="entry name" value="TetR_C_27"/>
    <property type="match status" value="1"/>
</dbReference>
<gene>
    <name evidence="2" type="ORF">K3174_04940</name>
</gene>
<proteinExistence type="predicted"/>
<comment type="caution">
    <text evidence="2">The sequence shown here is derived from an EMBL/GenBank/DDBJ whole genome shotgun (WGS) entry which is preliminary data.</text>
</comment>
<evidence type="ECO:0000313" key="3">
    <source>
        <dbReference type="Proteomes" id="UP000755104"/>
    </source>
</evidence>
<dbReference type="RefSeq" id="WP_221556215.1">
    <property type="nucleotide sequence ID" value="NZ_JAIGNO010000002.1"/>
</dbReference>
<dbReference type="SUPFAM" id="SSF46689">
    <property type="entry name" value="Homeodomain-like"/>
    <property type="match status" value="1"/>
</dbReference>
<sequence>MTQSEKVRTRERLTELAMDLIERNGAMIAKSDLVAESRMSRARIDELFPEENDLFDAIVAQWFSHDIAIMEEIVRCELPIRRKFFEFFCRRFLRERERHDKDPALFALYCELGSERFEQVRGYIDLADHYLSELIAQAQDEGYFSDLPIDRALSLINQMVIAYTSPQIMLMIAPRLHEDKLAAIVDTLFAGLSARDGGALGTQDIRVA</sequence>
<name>A0ABS7J3G4_9SPHN</name>
<evidence type="ECO:0000259" key="1">
    <source>
        <dbReference type="Pfam" id="PF17935"/>
    </source>
</evidence>
<keyword evidence="3" id="KW-1185">Reference proteome</keyword>
<dbReference type="InterPro" id="IPR009057">
    <property type="entry name" value="Homeodomain-like_sf"/>
</dbReference>
<dbReference type="SUPFAM" id="SSF48498">
    <property type="entry name" value="Tetracyclin repressor-like, C-terminal domain"/>
    <property type="match status" value="1"/>
</dbReference>
<protein>
    <recommendedName>
        <fullName evidence="1">Tetracyclin repressor-like C-terminal domain-containing protein</fullName>
    </recommendedName>
</protein>
<feature type="domain" description="Tetracyclin repressor-like C-terminal" evidence="1">
    <location>
        <begin position="83"/>
        <end position="185"/>
    </location>
</feature>
<accession>A0ABS7J3G4</accession>
<dbReference type="Proteomes" id="UP000755104">
    <property type="component" value="Unassembled WGS sequence"/>
</dbReference>
<reference evidence="2 3" key="1">
    <citation type="submission" date="2021-08" db="EMBL/GenBank/DDBJ databases">
        <title>Comparative Genomics Analysis of the Genus Qipengyuania Reveals Extensive Genetic Diversity and Metabolic Versatility, Including the Description of Fifteen Novel Species.</title>
        <authorList>
            <person name="Liu Y."/>
        </authorList>
    </citation>
    <scope>NUCLEOTIDE SEQUENCE [LARGE SCALE GENOMIC DNA]</scope>
    <source>
        <strain evidence="2 3">6D47A</strain>
    </source>
</reference>
<organism evidence="2 3">
    <name type="scientific">Qipengyuania qiaonensis</name>
    <dbReference type="NCBI Taxonomy" id="2867240"/>
    <lineage>
        <taxon>Bacteria</taxon>
        <taxon>Pseudomonadati</taxon>
        <taxon>Pseudomonadota</taxon>
        <taxon>Alphaproteobacteria</taxon>
        <taxon>Sphingomonadales</taxon>
        <taxon>Erythrobacteraceae</taxon>
        <taxon>Qipengyuania</taxon>
    </lineage>
</organism>
<dbReference type="EMBL" id="JAIGNO010000002">
    <property type="protein sequence ID" value="MBX7481867.1"/>
    <property type="molecule type" value="Genomic_DNA"/>
</dbReference>
<dbReference type="Gene3D" id="1.10.357.10">
    <property type="entry name" value="Tetracycline Repressor, domain 2"/>
    <property type="match status" value="1"/>
</dbReference>
<dbReference type="InterPro" id="IPR041478">
    <property type="entry name" value="TetR_C_27"/>
</dbReference>
<dbReference type="InterPro" id="IPR036271">
    <property type="entry name" value="Tet_transcr_reg_TetR-rel_C_sf"/>
</dbReference>
<evidence type="ECO:0000313" key="2">
    <source>
        <dbReference type="EMBL" id="MBX7481867.1"/>
    </source>
</evidence>